<feature type="transmembrane region" description="Helical" evidence="1">
    <location>
        <begin position="93"/>
        <end position="121"/>
    </location>
</feature>
<feature type="transmembrane region" description="Helical" evidence="1">
    <location>
        <begin position="224"/>
        <end position="245"/>
    </location>
</feature>
<feature type="transmembrane region" description="Helical" evidence="1">
    <location>
        <begin position="12"/>
        <end position="33"/>
    </location>
</feature>
<name>A0A4P6M414_9FIRM</name>
<organism evidence="2 3">
    <name type="scientific">Blautia producta</name>
    <dbReference type="NCBI Taxonomy" id="33035"/>
    <lineage>
        <taxon>Bacteria</taxon>
        <taxon>Bacillati</taxon>
        <taxon>Bacillota</taxon>
        <taxon>Clostridia</taxon>
        <taxon>Lachnospirales</taxon>
        <taxon>Lachnospiraceae</taxon>
        <taxon>Blautia</taxon>
    </lineage>
</organism>
<sequence length="256" mass="28891">MWNLIKSEWKKIRLPVLASAFLLTTAACVLSTTLYKSYTLQYSLDAWEIGTEIFSLLFPLFVVMPLCWNLYYERRNNFILYVLPRVPAKKYLGAKWLVYALSAFFILFVPYLLSALCALYINPPVHLNDSAGNAAFDHVFLNAFTQTPLLYALLLSCWKGIIGILVMSLGFALSMYLKNIFVILTGPFVYVMLENFVLSILQLAQYRLVVAFEPTCISSDAVSGGSFFAGPALLTAAIFLTVFFLKKVRKYTVVTV</sequence>
<evidence type="ECO:0000313" key="2">
    <source>
        <dbReference type="EMBL" id="QBE98480.1"/>
    </source>
</evidence>
<dbReference type="Proteomes" id="UP000289794">
    <property type="component" value="Chromosome"/>
</dbReference>
<reference evidence="2 3" key="1">
    <citation type="submission" date="2019-01" db="EMBL/GenBank/DDBJ databases">
        <title>PMF-metabolizing Aryl O-demethylase.</title>
        <authorList>
            <person name="Kim M."/>
        </authorList>
    </citation>
    <scope>NUCLEOTIDE SEQUENCE [LARGE SCALE GENOMIC DNA]</scope>
    <source>
        <strain evidence="2 3">PMF1</strain>
    </source>
</reference>
<dbReference type="AlphaFoldDB" id="A0A4P6M414"/>
<dbReference type="PROSITE" id="PS51257">
    <property type="entry name" value="PROKAR_LIPOPROTEIN"/>
    <property type="match status" value="1"/>
</dbReference>
<evidence type="ECO:0000256" key="1">
    <source>
        <dbReference type="SAM" id="Phobius"/>
    </source>
</evidence>
<accession>A0A4P6M414</accession>
<evidence type="ECO:0000313" key="3">
    <source>
        <dbReference type="Proteomes" id="UP000289794"/>
    </source>
</evidence>
<gene>
    <name evidence="2" type="ORF">PMF13cell1_04046</name>
</gene>
<feature type="transmembrane region" description="Helical" evidence="1">
    <location>
        <begin position="149"/>
        <end position="173"/>
    </location>
</feature>
<dbReference type="KEGG" id="bpro:PMF13cell1_04046"/>
<protein>
    <submittedName>
        <fullName evidence="2">Uncharacterized protein</fullName>
    </submittedName>
</protein>
<feature type="transmembrane region" description="Helical" evidence="1">
    <location>
        <begin position="53"/>
        <end position="72"/>
    </location>
</feature>
<keyword evidence="1" id="KW-1133">Transmembrane helix</keyword>
<keyword evidence="1" id="KW-0472">Membrane</keyword>
<feature type="transmembrane region" description="Helical" evidence="1">
    <location>
        <begin position="180"/>
        <end position="204"/>
    </location>
</feature>
<proteinExistence type="predicted"/>
<dbReference type="RefSeq" id="WP_130183089.1">
    <property type="nucleotide sequence ID" value="NZ_CP035945.1"/>
</dbReference>
<dbReference type="EMBL" id="CP035945">
    <property type="protein sequence ID" value="QBE98480.1"/>
    <property type="molecule type" value="Genomic_DNA"/>
</dbReference>
<keyword evidence="1" id="KW-0812">Transmembrane</keyword>